<dbReference type="InterPro" id="IPR001279">
    <property type="entry name" value="Metallo-B-lactamas"/>
</dbReference>
<dbReference type="Proteomes" id="UP000233325">
    <property type="component" value="Unassembled WGS sequence"/>
</dbReference>
<dbReference type="Gene3D" id="3.60.15.10">
    <property type="entry name" value="Ribonuclease Z/Hydroxyacylglutathione hydrolase-like"/>
    <property type="match status" value="1"/>
</dbReference>
<feature type="domain" description="Metallo-beta-lactamase" evidence="1">
    <location>
        <begin position="33"/>
        <end position="217"/>
    </location>
</feature>
<dbReference type="PANTHER" id="PTHR30619:SF1">
    <property type="entry name" value="RECOMBINATION PROTEIN 2"/>
    <property type="match status" value="1"/>
</dbReference>
<dbReference type="SUPFAM" id="SSF56281">
    <property type="entry name" value="Metallo-hydrolase/oxidoreductase"/>
    <property type="match status" value="1"/>
</dbReference>
<evidence type="ECO:0000313" key="3">
    <source>
        <dbReference type="Proteomes" id="UP000233325"/>
    </source>
</evidence>
<dbReference type="AlphaFoldDB" id="A0A2N2E0Z0"/>
<dbReference type="PANTHER" id="PTHR30619">
    <property type="entry name" value="DNA INTERNALIZATION/COMPETENCE PROTEIN COMEC/REC2"/>
    <property type="match status" value="1"/>
</dbReference>
<dbReference type="Pfam" id="PF00753">
    <property type="entry name" value="Lactamase_B"/>
    <property type="match status" value="1"/>
</dbReference>
<name>A0A2N2E0Z0_9BACT</name>
<organism evidence="2 3">
    <name type="scientific">Candidatus Falkowbacteria bacterium HGW-Falkowbacteria-2</name>
    <dbReference type="NCBI Taxonomy" id="2013769"/>
    <lineage>
        <taxon>Bacteria</taxon>
        <taxon>Candidatus Falkowiibacteriota</taxon>
    </lineage>
</organism>
<dbReference type="InterPro" id="IPR036866">
    <property type="entry name" value="RibonucZ/Hydroxyglut_hydro"/>
</dbReference>
<evidence type="ECO:0000313" key="2">
    <source>
        <dbReference type="EMBL" id="PKM88351.1"/>
    </source>
</evidence>
<sequence>MRKYTFFLIAFVICLTICLADRPIGPEAIFFDVGQGDALAFRTPGNKIILVDGGPDLLLIPQLAKWMGYRERVIDMVILSHDHDDHSSALPEIVERYEVLRAVLPAQASSSETIALIKALDEDGVEIIRPNQSKCIDLEPECSICILVPLKQFLSTKDLNNTSFGLHFNCAGLRVAAAGDATKALERSYLVQLSDWQADVFKASHHGSDTSNDETFIGEINPALMVISVGINNSYGHPSAAVINRARGLGVGIWQTDKDSSVRIYAKDKQIFVESWP</sequence>
<accession>A0A2N2E0Z0</accession>
<protein>
    <recommendedName>
        <fullName evidence="1">Metallo-beta-lactamase domain-containing protein</fullName>
    </recommendedName>
</protein>
<dbReference type="EMBL" id="PHAH01000019">
    <property type="protein sequence ID" value="PKM88351.1"/>
    <property type="molecule type" value="Genomic_DNA"/>
</dbReference>
<proteinExistence type="predicted"/>
<dbReference type="InterPro" id="IPR052159">
    <property type="entry name" value="Competence_DNA_uptake"/>
</dbReference>
<evidence type="ECO:0000259" key="1">
    <source>
        <dbReference type="Pfam" id="PF00753"/>
    </source>
</evidence>
<reference evidence="2 3" key="1">
    <citation type="journal article" date="2017" name="ISME J.">
        <title>Potential for microbial H2 and metal transformations associated with novel bacteria and archaea in deep terrestrial subsurface sediments.</title>
        <authorList>
            <person name="Hernsdorf A.W."/>
            <person name="Amano Y."/>
            <person name="Miyakawa K."/>
            <person name="Ise K."/>
            <person name="Suzuki Y."/>
            <person name="Anantharaman K."/>
            <person name="Probst A."/>
            <person name="Burstein D."/>
            <person name="Thomas B.C."/>
            <person name="Banfield J.F."/>
        </authorList>
    </citation>
    <scope>NUCLEOTIDE SEQUENCE [LARGE SCALE GENOMIC DNA]</scope>
    <source>
        <strain evidence="2">HGW-Falkowbacteria-2</strain>
    </source>
</reference>
<gene>
    <name evidence="2" type="ORF">CVU83_01800</name>
</gene>
<comment type="caution">
    <text evidence="2">The sequence shown here is derived from an EMBL/GenBank/DDBJ whole genome shotgun (WGS) entry which is preliminary data.</text>
</comment>